<dbReference type="Gene3D" id="3.20.20.100">
    <property type="entry name" value="NADP-dependent oxidoreductase domain"/>
    <property type="match status" value="1"/>
</dbReference>
<evidence type="ECO:0000256" key="1">
    <source>
        <dbReference type="ARBA" id="ARBA00023002"/>
    </source>
</evidence>
<dbReference type="OrthoDB" id="37537at2759"/>
<feature type="domain" description="NADP-dependent oxidoreductase" evidence="2">
    <location>
        <begin position="11"/>
        <end position="310"/>
    </location>
</feature>
<dbReference type="SUPFAM" id="SSF51430">
    <property type="entry name" value="NAD(P)-linked oxidoreductase"/>
    <property type="match status" value="1"/>
</dbReference>
<dbReference type="KEGG" id="bnn:FOA43_002462"/>
<reference evidence="3" key="1">
    <citation type="submission" date="2020-10" db="EMBL/GenBank/DDBJ databases">
        <authorList>
            <person name="Roach M.J.R."/>
        </authorList>
    </citation>
    <scope>NUCLEOTIDE SEQUENCE</scope>
    <source>
        <strain evidence="3">CBS 1945</strain>
    </source>
</reference>
<protein>
    <recommendedName>
        <fullName evidence="2">NADP-dependent oxidoreductase domain-containing protein</fullName>
    </recommendedName>
</protein>
<dbReference type="CDD" id="cd19077">
    <property type="entry name" value="AKR_AKR8A1-2"/>
    <property type="match status" value="1"/>
</dbReference>
<dbReference type="GO" id="GO:0016491">
    <property type="term" value="F:oxidoreductase activity"/>
    <property type="evidence" value="ECO:0007669"/>
    <property type="project" value="UniProtKB-KW"/>
</dbReference>
<dbReference type="GeneID" id="62195863"/>
<keyword evidence="4" id="KW-1185">Reference proteome</keyword>
<sequence length="332" mass="37468">MSYVTVKGPTGYGLMSLTWRPTPLSQQQCFDVINYALDQGVTFFNSGEFYGNNDDKVAGLKLLKAYFEKYPENRARMTICVKGSCRLDTMMPDNSKEYLVESVENICSFFPDGKLDLFEPARLDLVHPIEETITNLVSLVNSGKIGGIALSEVSADSIRRAYKVFPHISYVEEEFSMMSTTILHDGVNDACRDLGIPIVAYSPLGRGYLTGTVKSMSDIPQGDIRRYLGRFNSDEILKANFSLVELVGKMAKKKNVTEAQIALAWIRKHNQFPEKYATYIPIPSASTVLRMKENLEVIELTDEEFDELNKGIEGIEVKGWRYNEMAEHFLEV</sequence>
<dbReference type="PANTHER" id="PTHR43625">
    <property type="entry name" value="AFLATOXIN B1 ALDEHYDE REDUCTASE"/>
    <property type="match status" value="1"/>
</dbReference>
<gene>
    <name evidence="3" type="ORF">FOA43_002462</name>
</gene>
<proteinExistence type="predicted"/>
<accession>A0A875S5U2</accession>
<dbReference type="AlphaFoldDB" id="A0A875S5U2"/>
<dbReference type="GO" id="GO:0005737">
    <property type="term" value="C:cytoplasm"/>
    <property type="evidence" value="ECO:0007669"/>
    <property type="project" value="TreeGrafter"/>
</dbReference>
<evidence type="ECO:0000313" key="4">
    <source>
        <dbReference type="Proteomes" id="UP000662931"/>
    </source>
</evidence>
<dbReference type="InterPro" id="IPR050791">
    <property type="entry name" value="Aldo-Keto_reductase"/>
</dbReference>
<dbReference type="InterPro" id="IPR036812">
    <property type="entry name" value="NAD(P)_OxRdtase_dom_sf"/>
</dbReference>
<dbReference type="EMBL" id="CP064813">
    <property type="protein sequence ID" value="QPG75119.1"/>
    <property type="molecule type" value="Genomic_DNA"/>
</dbReference>
<dbReference type="InterPro" id="IPR023210">
    <property type="entry name" value="NADP_OxRdtase_dom"/>
</dbReference>
<organism evidence="3 4">
    <name type="scientific">Eeniella nana</name>
    <name type="common">Yeast</name>
    <name type="synonym">Brettanomyces nanus</name>
    <dbReference type="NCBI Taxonomy" id="13502"/>
    <lineage>
        <taxon>Eukaryota</taxon>
        <taxon>Fungi</taxon>
        <taxon>Dikarya</taxon>
        <taxon>Ascomycota</taxon>
        <taxon>Saccharomycotina</taxon>
        <taxon>Pichiomycetes</taxon>
        <taxon>Pichiales</taxon>
        <taxon>Pichiaceae</taxon>
        <taxon>Brettanomyces</taxon>
    </lineage>
</organism>
<dbReference type="RefSeq" id="XP_038778684.1">
    <property type="nucleotide sequence ID" value="XM_038922756.1"/>
</dbReference>
<dbReference type="Proteomes" id="UP000662931">
    <property type="component" value="Chromosome 2"/>
</dbReference>
<keyword evidence="1" id="KW-0560">Oxidoreductase</keyword>
<evidence type="ECO:0000313" key="3">
    <source>
        <dbReference type="EMBL" id="QPG75119.1"/>
    </source>
</evidence>
<dbReference type="PANTHER" id="PTHR43625:SF78">
    <property type="entry name" value="PYRIDOXAL REDUCTASE-RELATED"/>
    <property type="match status" value="1"/>
</dbReference>
<evidence type="ECO:0000259" key="2">
    <source>
        <dbReference type="Pfam" id="PF00248"/>
    </source>
</evidence>
<dbReference type="Pfam" id="PF00248">
    <property type="entry name" value="Aldo_ket_red"/>
    <property type="match status" value="1"/>
</dbReference>
<name>A0A875S5U2_EENNA</name>